<dbReference type="EMBL" id="KB320374">
    <property type="protein sequence ID" value="ELW73031.1"/>
    <property type="molecule type" value="Genomic_DNA"/>
</dbReference>
<accession>L9LDN1</accession>
<sequence length="175" mass="19105">MPKQLPKVFCSYGAWKNLKRSTFACDKKRKDDSGGWKVTKGQKDQAPAQACWQPTFPDFGEQEEEIVFNLSMSCRETGYCRAKSTKGKSSKQTVVLQTEFSDNRVATSGFQIYTRCQSAGGDCSHQGSHGNEMRNAVVALGLVQACSEKAQTLAGDSDDQCCGAGRTREGLRGTP</sequence>
<reference evidence="3" key="2">
    <citation type="journal article" date="2013" name="Nat. Commun.">
        <title>Genome of the Chinese tree shrew.</title>
        <authorList>
            <person name="Fan Y."/>
            <person name="Huang Z.Y."/>
            <person name="Cao C.C."/>
            <person name="Chen C.S."/>
            <person name="Chen Y.X."/>
            <person name="Fan D.D."/>
            <person name="He J."/>
            <person name="Hou H.L."/>
            <person name="Hu L."/>
            <person name="Hu X.T."/>
            <person name="Jiang X.T."/>
            <person name="Lai R."/>
            <person name="Lang Y.S."/>
            <person name="Liang B."/>
            <person name="Liao S.G."/>
            <person name="Mu D."/>
            <person name="Ma Y.Y."/>
            <person name="Niu Y.Y."/>
            <person name="Sun X.Q."/>
            <person name="Xia J.Q."/>
            <person name="Xiao J."/>
            <person name="Xiong Z.Q."/>
            <person name="Xu L."/>
            <person name="Yang L."/>
            <person name="Zhang Y."/>
            <person name="Zhao W."/>
            <person name="Zhao X.D."/>
            <person name="Zheng Y.T."/>
            <person name="Zhou J.M."/>
            <person name="Zhu Y.B."/>
            <person name="Zhang G.J."/>
            <person name="Wang J."/>
            <person name="Yao Y.G."/>
        </authorList>
    </citation>
    <scope>NUCLEOTIDE SEQUENCE [LARGE SCALE GENOMIC DNA]</scope>
</reference>
<name>L9LDN1_TUPCH</name>
<evidence type="ECO:0000313" key="3">
    <source>
        <dbReference type="Proteomes" id="UP000011518"/>
    </source>
</evidence>
<organism evidence="2 3">
    <name type="scientific">Tupaia chinensis</name>
    <name type="common">Chinese tree shrew</name>
    <name type="synonym">Tupaia belangeri chinensis</name>
    <dbReference type="NCBI Taxonomy" id="246437"/>
    <lineage>
        <taxon>Eukaryota</taxon>
        <taxon>Metazoa</taxon>
        <taxon>Chordata</taxon>
        <taxon>Craniata</taxon>
        <taxon>Vertebrata</taxon>
        <taxon>Euteleostomi</taxon>
        <taxon>Mammalia</taxon>
        <taxon>Eutheria</taxon>
        <taxon>Euarchontoglires</taxon>
        <taxon>Scandentia</taxon>
        <taxon>Tupaiidae</taxon>
        <taxon>Tupaia</taxon>
    </lineage>
</organism>
<dbReference type="InParanoid" id="L9LDN1"/>
<feature type="region of interest" description="Disordered" evidence="1">
    <location>
        <begin position="155"/>
        <end position="175"/>
    </location>
</feature>
<dbReference type="Proteomes" id="UP000011518">
    <property type="component" value="Unassembled WGS sequence"/>
</dbReference>
<feature type="compositionally biased region" description="Basic and acidic residues" evidence="1">
    <location>
        <begin position="166"/>
        <end position="175"/>
    </location>
</feature>
<proteinExistence type="predicted"/>
<dbReference type="AlphaFoldDB" id="L9LDN1"/>
<protein>
    <submittedName>
        <fullName evidence="2">Uncharacterized protein</fullName>
    </submittedName>
</protein>
<gene>
    <name evidence="2" type="ORF">TREES_T100004892</name>
</gene>
<evidence type="ECO:0000313" key="2">
    <source>
        <dbReference type="EMBL" id="ELW73031.1"/>
    </source>
</evidence>
<reference evidence="3" key="1">
    <citation type="submission" date="2012-07" db="EMBL/GenBank/DDBJ databases">
        <title>Genome of the Chinese tree shrew, a rising model animal genetically related to primates.</title>
        <authorList>
            <person name="Zhang G."/>
            <person name="Fan Y."/>
            <person name="Yao Y."/>
            <person name="Huang Z."/>
        </authorList>
    </citation>
    <scope>NUCLEOTIDE SEQUENCE [LARGE SCALE GENOMIC DNA]</scope>
</reference>
<evidence type="ECO:0000256" key="1">
    <source>
        <dbReference type="SAM" id="MobiDB-lite"/>
    </source>
</evidence>
<keyword evidence="3" id="KW-1185">Reference proteome</keyword>